<name>A0A516KLH3_9BACI</name>
<dbReference type="GO" id="GO:0016787">
    <property type="term" value="F:hydrolase activity"/>
    <property type="evidence" value="ECO:0007669"/>
    <property type="project" value="UniProtKB-KW"/>
</dbReference>
<evidence type="ECO:0000313" key="5">
    <source>
        <dbReference type="Proteomes" id="UP000315215"/>
    </source>
</evidence>
<evidence type="ECO:0000256" key="1">
    <source>
        <dbReference type="ARBA" id="ARBA00010211"/>
    </source>
</evidence>
<dbReference type="InterPro" id="IPR051121">
    <property type="entry name" value="FAH"/>
</dbReference>
<keyword evidence="2" id="KW-0479">Metal-binding</keyword>
<protein>
    <submittedName>
        <fullName evidence="4">Fumarylacetoacetate hydrolase family protein</fullName>
    </submittedName>
</protein>
<proteinExistence type="inferred from homology"/>
<dbReference type="InterPro" id="IPR036663">
    <property type="entry name" value="Fumarylacetoacetase_C_sf"/>
</dbReference>
<evidence type="ECO:0000259" key="3">
    <source>
        <dbReference type="Pfam" id="PF01557"/>
    </source>
</evidence>
<dbReference type="SUPFAM" id="SSF56529">
    <property type="entry name" value="FAH"/>
    <property type="match status" value="1"/>
</dbReference>
<keyword evidence="5" id="KW-1185">Reference proteome</keyword>
<sequence>MGVLFQDNIYDLNEVYRQYLESNHSSDVNSAEYLLPSNPTKFFALGHNALENSQTAYSYLQKATVHDATFEREDVIFGPPVLNPSKIICVGKNYKEHVAEMKSEIPEYPVLFAKFSNALIGPEDFIQKSEKTNQLDYEVELAVVIGKEASEVTKEEALDYVAGYTIGNDVSARDLQKRTPQWLQGKTLDKSTPIGPWIVTKDEIPDPSQLEIKSYVNGEERQSSNTKHLIFDIPFLIEFISGLITLQPGDIILTGTPDGVGFAMDPPRFLQDGDTVTLKIEEIGILENQVKA</sequence>
<dbReference type="Pfam" id="PF01557">
    <property type="entry name" value="FAA_hydrolase"/>
    <property type="match status" value="1"/>
</dbReference>
<dbReference type="PANTHER" id="PTHR42796">
    <property type="entry name" value="FUMARYLACETOACETATE HYDROLASE DOMAIN-CONTAINING PROTEIN 2A-RELATED"/>
    <property type="match status" value="1"/>
</dbReference>
<dbReference type="GO" id="GO:0046872">
    <property type="term" value="F:metal ion binding"/>
    <property type="evidence" value="ECO:0007669"/>
    <property type="project" value="UniProtKB-KW"/>
</dbReference>
<accession>A0A516KLH3</accession>
<evidence type="ECO:0000313" key="4">
    <source>
        <dbReference type="EMBL" id="QDP42253.1"/>
    </source>
</evidence>
<keyword evidence="4" id="KW-0378">Hydrolase</keyword>
<dbReference type="AlphaFoldDB" id="A0A516KLH3"/>
<dbReference type="InterPro" id="IPR011234">
    <property type="entry name" value="Fumarylacetoacetase-like_C"/>
</dbReference>
<dbReference type="KEGG" id="aqt:FN924_17550"/>
<dbReference type="OrthoDB" id="9805307at2"/>
<dbReference type="PANTHER" id="PTHR42796:SF4">
    <property type="entry name" value="FUMARYLACETOACETATE HYDROLASE DOMAIN-CONTAINING PROTEIN 2A"/>
    <property type="match status" value="1"/>
</dbReference>
<dbReference type="FunFam" id="3.90.850.10:FF:000002">
    <property type="entry name" value="2-hydroxyhepta-2,4-diene-1,7-dioate isomerase"/>
    <property type="match status" value="1"/>
</dbReference>
<dbReference type="RefSeq" id="WP_143897280.1">
    <property type="nucleotide sequence ID" value="NZ_CP041666.1"/>
</dbReference>
<dbReference type="EMBL" id="CP041666">
    <property type="protein sequence ID" value="QDP42253.1"/>
    <property type="molecule type" value="Genomic_DNA"/>
</dbReference>
<dbReference type="GO" id="GO:0019752">
    <property type="term" value="P:carboxylic acid metabolic process"/>
    <property type="evidence" value="ECO:0007669"/>
    <property type="project" value="UniProtKB-ARBA"/>
</dbReference>
<dbReference type="GO" id="GO:0016853">
    <property type="term" value="F:isomerase activity"/>
    <property type="evidence" value="ECO:0007669"/>
    <property type="project" value="UniProtKB-ARBA"/>
</dbReference>
<feature type="domain" description="Fumarylacetoacetase-like C-terminal" evidence="3">
    <location>
        <begin position="86"/>
        <end position="290"/>
    </location>
</feature>
<dbReference type="Proteomes" id="UP000315215">
    <property type="component" value="Chromosome"/>
</dbReference>
<organism evidence="4 5">
    <name type="scientific">Radiobacillus deserti</name>
    <dbReference type="NCBI Taxonomy" id="2594883"/>
    <lineage>
        <taxon>Bacteria</taxon>
        <taxon>Bacillati</taxon>
        <taxon>Bacillota</taxon>
        <taxon>Bacilli</taxon>
        <taxon>Bacillales</taxon>
        <taxon>Bacillaceae</taxon>
        <taxon>Radiobacillus</taxon>
    </lineage>
</organism>
<comment type="similarity">
    <text evidence="1">Belongs to the FAH family.</text>
</comment>
<gene>
    <name evidence="4" type="ORF">FN924_17550</name>
</gene>
<evidence type="ECO:0000256" key="2">
    <source>
        <dbReference type="ARBA" id="ARBA00022723"/>
    </source>
</evidence>
<reference evidence="4 5" key="1">
    <citation type="submission" date="2019-07" db="EMBL/GenBank/DDBJ databases">
        <authorList>
            <person name="Li J."/>
        </authorList>
    </citation>
    <scope>NUCLEOTIDE SEQUENCE [LARGE SCALE GENOMIC DNA]</scope>
    <source>
        <strain evidence="4 5">TKL69</strain>
    </source>
</reference>
<dbReference type="Gene3D" id="3.90.850.10">
    <property type="entry name" value="Fumarylacetoacetase-like, C-terminal domain"/>
    <property type="match status" value="1"/>
</dbReference>